<sequence>MCGARVFGSIVHLPFGRVGDPMHRVGHGATGPAHIGCVEDDSQRSGHVGAAQPARRDILRLDTGAEHFIDCGLLETVQQLTDGFIHPGDAG</sequence>
<gene>
    <name evidence="1" type="ORF">ERS007703_05022</name>
</gene>
<accession>A0A0U0T6Z2</accession>
<evidence type="ECO:0000313" key="2">
    <source>
        <dbReference type="Proteomes" id="UP000038802"/>
    </source>
</evidence>
<protein>
    <submittedName>
        <fullName evidence="1">Uncharacterized protein</fullName>
    </submittedName>
</protein>
<proteinExistence type="predicted"/>
<reference evidence="2" key="1">
    <citation type="submission" date="2015-03" db="EMBL/GenBank/DDBJ databases">
        <authorList>
            <consortium name="Pathogen Informatics"/>
        </authorList>
    </citation>
    <scope>NUCLEOTIDE SEQUENCE [LARGE SCALE GENOMIC DNA]</scope>
    <source>
        <strain evidence="2">K00500041</strain>
    </source>
</reference>
<organism evidence="1 2">
    <name type="scientific">Mycobacterium tuberculosis</name>
    <dbReference type="NCBI Taxonomy" id="1773"/>
    <lineage>
        <taxon>Bacteria</taxon>
        <taxon>Bacillati</taxon>
        <taxon>Actinomycetota</taxon>
        <taxon>Actinomycetes</taxon>
        <taxon>Mycobacteriales</taxon>
        <taxon>Mycobacteriaceae</taxon>
        <taxon>Mycobacterium</taxon>
        <taxon>Mycobacterium tuberculosis complex</taxon>
    </lineage>
</organism>
<evidence type="ECO:0000313" key="1">
    <source>
        <dbReference type="EMBL" id="COX28490.1"/>
    </source>
</evidence>
<dbReference type="AlphaFoldDB" id="A0A0U0T6Z2"/>
<dbReference type="Proteomes" id="UP000038802">
    <property type="component" value="Unassembled WGS sequence"/>
</dbReference>
<dbReference type="EMBL" id="CSAE01001084">
    <property type="protein sequence ID" value="COX28490.1"/>
    <property type="molecule type" value="Genomic_DNA"/>
</dbReference>
<name>A0A0U0T6Z2_MYCTX</name>